<dbReference type="OrthoDB" id="1364128at2"/>
<comment type="caution">
    <text evidence="2">The sequence shown here is derived from an EMBL/GenBank/DDBJ whole genome shotgun (WGS) entry which is preliminary data.</text>
</comment>
<dbReference type="CDD" id="cd07821">
    <property type="entry name" value="PYR_PYL_RCAR_like"/>
    <property type="match status" value="1"/>
</dbReference>
<accession>A0A109BK24</accession>
<proteinExistence type="predicted"/>
<dbReference type="Proteomes" id="UP000059074">
    <property type="component" value="Unassembled WGS sequence"/>
</dbReference>
<sequence length="174" mass="19043">MKLPIAAALLSIAMLPFAGGAQAHHLSSKEDVEVKVDKNKSAEELKALWDQFGGWCAIADWHPAVKTCEEIKEGDDVFRTLTLQDGGVIKEKLIEKGDSTYTYAITESPLPVKNYQAQFSIVPDNDAADEVKILWTAKYDAADGKKDDDATDTIDGIFKDGLKSIKEKLGKKAD</sequence>
<dbReference type="PANTHER" id="PTHR39332">
    <property type="entry name" value="BLL4707 PROTEIN"/>
    <property type="match status" value="1"/>
</dbReference>
<organism evidence="2 3">
    <name type="scientific">Hyphomicrobium sulfonivorans</name>
    <dbReference type="NCBI Taxonomy" id="121290"/>
    <lineage>
        <taxon>Bacteria</taxon>
        <taxon>Pseudomonadati</taxon>
        <taxon>Pseudomonadota</taxon>
        <taxon>Alphaproteobacteria</taxon>
        <taxon>Hyphomicrobiales</taxon>
        <taxon>Hyphomicrobiaceae</taxon>
        <taxon>Hyphomicrobium</taxon>
    </lineage>
</organism>
<protein>
    <recommendedName>
        <fullName evidence="4">XoxI</fullName>
    </recommendedName>
</protein>
<dbReference type="STRING" id="121290.APY04_1134"/>
<dbReference type="InterPro" id="IPR023393">
    <property type="entry name" value="START-like_dom_sf"/>
</dbReference>
<keyword evidence="3" id="KW-1185">Reference proteome</keyword>
<dbReference type="PATRIC" id="fig|121290.4.peg.1647"/>
<dbReference type="Pfam" id="PF10604">
    <property type="entry name" value="Polyketide_cyc2"/>
    <property type="match status" value="1"/>
</dbReference>
<evidence type="ECO:0000313" key="3">
    <source>
        <dbReference type="Proteomes" id="UP000059074"/>
    </source>
</evidence>
<gene>
    <name evidence="2" type="ORF">APY04_1134</name>
</gene>
<feature type="chain" id="PRO_5007132644" description="XoxI" evidence="1">
    <location>
        <begin position="24"/>
        <end position="174"/>
    </location>
</feature>
<evidence type="ECO:0000313" key="2">
    <source>
        <dbReference type="EMBL" id="KWT70096.1"/>
    </source>
</evidence>
<dbReference type="PANTHER" id="PTHR39332:SF7">
    <property type="entry name" value="SRPBCC FAMILY PROTEIN"/>
    <property type="match status" value="1"/>
</dbReference>
<reference evidence="2 3" key="1">
    <citation type="submission" date="2015-10" db="EMBL/GenBank/DDBJ databases">
        <title>Transcriptomic analysis of a linuron degrading triple-species bacterial consortium.</title>
        <authorList>
            <person name="Albers P."/>
        </authorList>
    </citation>
    <scope>NUCLEOTIDE SEQUENCE [LARGE SCALE GENOMIC DNA]</scope>
    <source>
        <strain evidence="2 3">WDL6</strain>
    </source>
</reference>
<dbReference type="Gene3D" id="3.30.530.20">
    <property type="match status" value="1"/>
</dbReference>
<dbReference type="AlphaFoldDB" id="A0A109BK24"/>
<dbReference type="SUPFAM" id="SSF55961">
    <property type="entry name" value="Bet v1-like"/>
    <property type="match status" value="1"/>
</dbReference>
<feature type="signal peptide" evidence="1">
    <location>
        <begin position="1"/>
        <end position="23"/>
    </location>
</feature>
<keyword evidence="1" id="KW-0732">Signal</keyword>
<dbReference type="InterPro" id="IPR019587">
    <property type="entry name" value="Polyketide_cyclase/dehydratase"/>
</dbReference>
<evidence type="ECO:0008006" key="4">
    <source>
        <dbReference type="Google" id="ProtNLM"/>
    </source>
</evidence>
<dbReference type="EMBL" id="LMTR01000039">
    <property type="protein sequence ID" value="KWT70096.1"/>
    <property type="molecule type" value="Genomic_DNA"/>
</dbReference>
<name>A0A109BK24_HYPSL</name>
<evidence type="ECO:0000256" key="1">
    <source>
        <dbReference type="SAM" id="SignalP"/>
    </source>
</evidence>
<dbReference type="RefSeq" id="WP_068460510.1">
    <property type="nucleotide sequence ID" value="NZ_LMTR01000039.1"/>
</dbReference>